<organism evidence="6 7">
    <name type="scientific">Paraburkholderia tuberum</name>
    <dbReference type="NCBI Taxonomy" id="157910"/>
    <lineage>
        <taxon>Bacteria</taxon>
        <taxon>Pseudomonadati</taxon>
        <taxon>Pseudomonadota</taxon>
        <taxon>Betaproteobacteria</taxon>
        <taxon>Burkholderiales</taxon>
        <taxon>Burkholderiaceae</taxon>
        <taxon>Paraburkholderia</taxon>
    </lineage>
</organism>
<dbReference type="PANTHER" id="PTHR35528">
    <property type="entry name" value="BLL1675 PROTEIN"/>
    <property type="match status" value="1"/>
</dbReference>
<evidence type="ECO:0000313" key="6">
    <source>
        <dbReference type="EMBL" id="SDR62572.1"/>
    </source>
</evidence>
<reference evidence="7" key="1">
    <citation type="submission" date="2016-10" db="EMBL/GenBank/DDBJ databases">
        <authorList>
            <person name="Varghese N."/>
            <person name="Submissions S."/>
        </authorList>
    </citation>
    <scope>NUCLEOTIDE SEQUENCE [LARGE SCALE GENOMIC DNA]</scope>
    <source>
        <strain evidence="7">DUS833</strain>
    </source>
</reference>
<dbReference type="PANTHER" id="PTHR35528:SF3">
    <property type="entry name" value="BLL1675 PROTEIN"/>
    <property type="match status" value="1"/>
</dbReference>
<evidence type="ECO:0000259" key="5">
    <source>
        <dbReference type="Pfam" id="PF13610"/>
    </source>
</evidence>
<evidence type="ECO:0000256" key="1">
    <source>
        <dbReference type="ARBA" id="ARBA00022578"/>
    </source>
</evidence>
<evidence type="ECO:0000256" key="3">
    <source>
        <dbReference type="ARBA" id="ARBA00023172"/>
    </source>
</evidence>
<proteinExistence type="predicted"/>
<keyword evidence="7" id="KW-1185">Reference proteome</keyword>
<dbReference type="InterPro" id="IPR052183">
    <property type="entry name" value="IS_Transposase"/>
</dbReference>
<keyword evidence="1" id="KW-0815">Transposition</keyword>
<dbReference type="STRING" id="157910.SAMN05445850_8274"/>
<dbReference type="InterPro" id="IPR047930">
    <property type="entry name" value="Transpos_IS6"/>
</dbReference>
<dbReference type="Pfam" id="PF13610">
    <property type="entry name" value="DDE_Tnp_IS240"/>
    <property type="match status" value="1"/>
</dbReference>
<dbReference type="InterPro" id="IPR032874">
    <property type="entry name" value="DDE_dom"/>
</dbReference>
<dbReference type="NCBIfam" id="NF033587">
    <property type="entry name" value="transpos_IS6"/>
    <property type="match status" value="1"/>
</dbReference>
<name>A0A1H1KKH0_9BURK</name>
<evidence type="ECO:0000256" key="2">
    <source>
        <dbReference type="ARBA" id="ARBA00023125"/>
    </source>
</evidence>
<dbReference type="GO" id="GO:0032196">
    <property type="term" value="P:transposition"/>
    <property type="evidence" value="ECO:0007669"/>
    <property type="project" value="UniProtKB-KW"/>
</dbReference>
<keyword evidence="2" id="KW-0238">DNA-binding</keyword>
<protein>
    <submittedName>
        <fullName evidence="6">Putative transposase</fullName>
    </submittedName>
</protein>
<keyword evidence="3" id="KW-0233">DNA recombination</keyword>
<feature type="domain" description="DDE" evidence="5">
    <location>
        <begin position="90"/>
        <end position="221"/>
    </location>
</feature>
<gene>
    <name evidence="6" type="ORF">SAMN05445850_8274</name>
</gene>
<evidence type="ECO:0000256" key="4">
    <source>
        <dbReference type="SAM" id="MobiDB-lite"/>
    </source>
</evidence>
<evidence type="ECO:0000313" key="7">
    <source>
        <dbReference type="Proteomes" id="UP000199365"/>
    </source>
</evidence>
<dbReference type="GO" id="GO:0006310">
    <property type="term" value="P:DNA recombination"/>
    <property type="evidence" value="ECO:0007669"/>
    <property type="project" value="UniProtKB-KW"/>
</dbReference>
<dbReference type="GO" id="GO:0003677">
    <property type="term" value="F:DNA binding"/>
    <property type="evidence" value="ECO:0007669"/>
    <property type="project" value="UniProtKB-KW"/>
</dbReference>
<dbReference type="Proteomes" id="UP000199365">
    <property type="component" value="Unassembled WGS sequence"/>
</dbReference>
<dbReference type="EMBL" id="FNKX01000005">
    <property type="protein sequence ID" value="SDR62572.1"/>
    <property type="molecule type" value="Genomic_DNA"/>
</dbReference>
<accession>A0A1H1KKH0</accession>
<feature type="region of interest" description="Disordered" evidence="4">
    <location>
        <begin position="1"/>
        <end position="31"/>
    </location>
</feature>
<dbReference type="AlphaFoldDB" id="A0A1H1KKH0"/>
<sequence length="258" mass="29634">MEEIAGAWPSPRPCGSDSNANPRSVSPRRASPCLTQSHTAFRFSLSLRDIEELLLERGVVVTYKTIRCWCDKFGAGFAQRARAVRPKPGSTWHLDEMFVKLRGEPYLLWRPVDEHGAELDVLVQKRRDKAAANRFFRRVLRSNPVPRRIVTDQLRSYPAAKADIPELAQVKHVFVKAAARMNNRAENSHQPTRRRERHMCGFRDARCTQAFLSCFGPIRQHFALPRQKMNAACHRAILKKRIAAWYGWTVDAECEQTI</sequence>